<evidence type="ECO:0000256" key="1">
    <source>
        <dbReference type="SAM" id="Phobius"/>
    </source>
</evidence>
<proteinExistence type="predicted"/>
<keyword evidence="1" id="KW-1133">Transmembrane helix</keyword>
<name>A0A6B9XWQ8_PICSI</name>
<keyword evidence="1" id="KW-0812">Transmembrane</keyword>
<dbReference type="EMBL" id="MK697702">
    <property type="protein sequence ID" value="QHR91802.1"/>
    <property type="molecule type" value="Genomic_DNA"/>
</dbReference>
<reference evidence="2" key="1">
    <citation type="submission" date="2019-03" db="EMBL/GenBank/DDBJ databases">
        <title>Largest Complete Mitochondrial Genome of a Gymnosperm, Sitka Spruce (Picea sitchensis), Indicates Complex Physical Structure.</title>
        <authorList>
            <person name="Jackman S.D."/>
            <person name="Coombe L."/>
            <person name="Warren R."/>
            <person name="Kirk H."/>
            <person name="Trinh E."/>
            <person name="McLeod T."/>
            <person name="Pleasance S."/>
            <person name="Pandoh P."/>
            <person name="Zhao Y."/>
            <person name="Coope R."/>
            <person name="Bousquet J."/>
            <person name="Bohlmann J.C."/>
            <person name="Jones S.J.M."/>
            <person name="Birol I."/>
        </authorList>
    </citation>
    <scope>NUCLEOTIDE SEQUENCE</scope>
    <source>
        <strain evidence="2">Q903</strain>
    </source>
</reference>
<dbReference type="AlphaFoldDB" id="A0A6B9XWQ8"/>
<evidence type="ECO:0000313" key="2">
    <source>
        <dbReference type="EMBL" id="QHR91802.1"/>
    </source>
</evidence>
<accession>A0A6B9XWQ8</accession>
<geneLocation type="mitochondrion" evidence="2"/>
<feature type="transmembrane region" description="Helical" evidence="1">
    <location>
        <begin position="30"/>
        <end position="49"/>
    </location>
</feature>
<protein>
    <submittedName>
        <fullName evidence="2">Uncharacterized protein</fullName>
    </submittedName>
</protein>
<keyword evidence="1" id="KW-0472">Membrane</keyword>
<sequence>MDEIRKSYSSPLVSNLPYHFYESPTTAQGFLSLLHLVLVIFGSLVPSIYSTNVVTDLVPLGRS</sequence>
<gene>
    <name evidence="2" type="primary">orf05870</name>
    <name evidence="2" type="ORF">Q903MT_gene5838</name>
</gene>
<organism evidence="2">
    <name type="scientific">Picea sitchensis</name>
    <name type="common">Sitka spruce</name>
    <name type="synonym">Pinus sitchensis</name>
    <dbReference type="NCBI Taxonomy" id="3332"/>
    <lineage>
        <taxon>Eukaryota</taxon>
        <taxon>Viridiplantae</taxon>
        <taxon>Streptophyta</taxon>
        <taxon>Embryophyta</taxon>
        <taxon>Tracheophyta</taxon>
        <taxon>Spermatophyta</taxon>
        <taxon>Pinopsida</taxon>
        <taxon>Pinidae</taxon>
        <taxon>Conifers I</taxon>
        <taxon>Pinales</taxon>
        <taxon>Pinaceae</taxon>
        <taxon>Picea</taxon>
    </lineage>
</organism>
<keyword evidence="2" id="KW-0496">Mitochondrion</keyword>